<comment type="caution">
    <text evidence="1">The sequence shown here is derived from an EMBL/GenBank/DDBJ whole genome shotgun (WGS) entry which is preliminary data.</text>
</comment>
<name>A0A8K0V4Y7_9ENTR</name>
<dbReference type="Proteomes" id="UP000659047">
    <property type="component" value="Unassembled WGS sequence"/>
</dbReference>
<sequence>MKNKQLWINQIKGLYICLVAPDHSVIAFYPHIPGRLQGNVAYIPKRWIYGNACLAPLRMPYFLYSRLSDNALYRLHDSSHFN</sequence>
<gene>
    <name evidence="1" type="ORF">JJB97_07665</name>
</gene>
<keyword evidence="2" id="KW-1185">Reference proteome</keyword>
<organism evidence="1 2">
    <name type="scientific">Tenebrionibacter intestinalis</name>
    <dbReference type="NCBI Taxonomy" id="2799638"/>
    <lineage>
        <taxon>Bacteria</taxon>
        <taxon>Pseudomonadati</taxon>
        <taxon>Pseudomonadota</taxon>
        <taxon>Gammaproteobacteria</taxon>
        <taxon>Enterobacterales</taxon>
        <taxon>Enterobacteriaceae</taxon>
        <taxon>Tenebrionibacter/Tenebrionicola group</taxon>
        <taxon>Tenebrionibacter</taxon>
    </lineage>
</organism>
<dbReference type="AlphaFoldDB" id="A0A8K0V4Y7"/>
<proteinExistence type="predicted"/>
<accession>A0A8K0V4Y7</accession>
<evidence type="ECO:0000313" key="1">
    <source>
        <dbReference type="EMBL" id="MBK4715205.1"/>
    </source>
</evidence>
<dbReference type="EMBL" id="JAEPBH010000016">
    <property type="protein sequence ID" value="MBK4715205.1"/>
    <property type="molecule type" value="Genomic_DNA"/>
</dbReference>
<protein>
    <submittedName>
        <fullName evidence="1">Uncharacterized protein</fullName>
    </submittedName>
</protein>
<evidence type="ECO:0000313" key="2">
    <source>
        <dbReference type="Proteomes" id="UP000659047"/>
    </source>
</evidence>
<reference evidence="1" key="1">
    <citation type="submission" date="2021-01" db="EMBL/GenBank/DDBJ databases">
        <title>Intestinitalea alba gen. nov., sp. nov., a novel genus of the family Enterobacteriaceae, isolated from the gut of the plastic-eating mealworm Tenebrio molitor L.</title>
        <authorList>
            <person name="Yang Y."/>
        </authorList>
    </citation>
    <scope>NUCLEOTIDE SEQUENCE</scope>
    <source>
        <strain evidence="1">BIT-L3</strain>
    </source>
</reference>